<evidence type="ECO:0000313" key="2">
    <source>
        <dbReference type="EMBL" id="MBB5474759.1"/>
    </source>
</evidence>
<organism evidence="1 3">
    <name type="scientific">Cellulomonas hominis</name>
    <dbReference type="NCBI Taxonomy" id="156981"/>
    <lineage>
        <taxon>Bacteria</taxon>
        <taxon>Bacillati</taxon>
        <taxon>Actinomycetota</taxon>
        <taxon>Actinomycetes</taxon>
        <taxon>Micrococcales</taxon>
        <taxon>Cellulomonadaceae</taxon>
        <taxon>Cellulomonas</taxon>
    </lineage>
</organism>
<dbReference type="Proteomes" id="UP000564629">
    <property type="component" value="Unassembled WGS sequence"/>
</dbReference>
<keyword evidence="3" id="KW-1185">Reference proteome</keyword>
<evidence type="ECO:0008006" key="5">
    <source>
        <dbReference type="Google" id="ProtNLM"/>
    </source>
</evidence>
<dbReference type="EMBL" id="JACHDN010000001">
    <property type="protein sequence ID" value="MBB5474759.1"/>
    <property type="molecule type" value="Genomic_DNA"/>
</dbReference>
<dbReference type="Proteomes" id="UP000321723">
    <property type="component" value="Unassembled WGS sequence"/>
</dbReference>
<accession>A0A511FGR7</accession>
<dbReference type="OrthoDB" id="5135899at2"/>
<evidence type="ECO:0000313" key="3">
    <source>
        <dbReference type="Proteomes" id="UP000321723"/>
    </source>
</evidence>
<sequence>MTVPTASVHRLNPNHEQILARSGITREQAEKWGVWSCSTPDGLAGTDLDHDGNRGKTGLVFPLRRSDGSVTYQMRVDDHLVDEAKGVRKYAQAAGVGAIINVPEMMAPRVGKVSKVFVVEGTKQTIAASLYAPEDVLVFGIQGARNWSKDGIPLSVLCELVPQGSEVWLGFDADWQTNPDVWAAAKYLKGHLEDGAGAGSVKVVVMSSGGKTGLDDFLGSNPDPTSRPAMLARLMDKATTSLGRKPAARKQSAAVKVDEALTVDLEAGRIMKVVKGTDGFGNEVTRSEVALYAAAEIIASEAHVDEETGETADQMLTLRVHVPISGQDSPSKFVVKKVKSSKLADIGGWLDRLPRGIGVPIPRSTKPDDDIANSIRANSTAIESVTVVSHTGWTFDPETELWRWCDGVGAIGAEDKVAFLRGEPASSDFRAIDLPKPATTAAEKAKTRDAISALIWSRDHFNDDKKFNWDVAVAAWGLAFLGITPLASLCYFGPPASGKSTIAQTIASSLNKLWAPNGAAMSTFNARPAGMDLLPDGLRHAFLHVDDLKPEADSRKMTDALAAFDALLRRAHGSGGAVRGTVDKAADRLGVRKVDAASPMMIITGEEIPTGEGFAESGLDRALFIQVLPRTQLKDEKALSALTRMASSGLLRHATTAYLQWIAAQINTADVDGVGEIPAERRLDAWKAHLDAQRQSINSNDEHADDLSLKKRLPAEFKVSDRARMLVASLVLGYENVLAFACEAGVVTDEQAGELWDHFVDGIVEAIKTHTREVMGGNATPSERALTALRNAVSSREVTLNPDEPGNKPLIGEVRASSHPQRVMEVEGTAVIINHAAAAKALRWSGGARALQSALADVAVATSTGQTTRTLTINRARVQCMVISEDVWGPVDEPTASSF</sequence>
<dbReference type="RefSeq" id="WP_146839177.1">
    <property type="nucleotide sequence ID" value="NZ_BJVQ01000048.1"/>
</dbReference>
<protein>
    <recommendedName>
        <fullName evidence="5">DUF3854 domain-containing protein</fullName>
    </recommendedName>
</protein>
<dbReference type="EMBL" id="BJVQ01000048">
    <property type="protein sequence ID" value="GEL47774.1"/>
    <property type="molecule type" value="Genomic_DNA"/>
</dbReference>
<comment type="caution">
    <text evidence="1">The sequence shown here is derived from an EMBL/GenBank/DDBJ whole genome shotgun (WGS) entry which is preliminary data.</text>
</comment>
<gene>
    <name evidence="1" type="ORF">CHO01_28900</name>
    <name evidence="2" type="ORF">HNR08_003495</name>
</gene>
<reference evidence="1 3" key="1">
    <citation type="submission" date="2019-07" db="EMBL/GenBank/DDBJ databases">
        <title>Whole genome shotgun sequence of Cellulomonas hominis NBRC 16055.</title>
        <authorList>
            <person name="Hosoyama A."/>
            <person name="Uohara A."/>
            <person name="Ohji S."/>
            <person name="Ichikawa N."/>
        </authorList>
    </citation>
    <scope>NUCLEOTIDE SEQUENCE [LARGE SCALE GENOMIC DNA]</scope>
    <source>
        <strain evidence="1 3">NBRC 16055</strain>
    </source>
</reference>
<name>A0A511FGR7_9CELL</name>
<reference evidence="2 4" key="2">
    <citation type="submission" date="2020-08" db="EMBL/GenBank/DDBJ databases">
        <title>Sequencing the genomes of 1000 actinobacteria strains.</title>
        <authorList>
            <person name="Klenk H.-P."/>
        </authorList>
    </citation>
    <scope>NUCLEOTIDE SEQUENCE [LARGE SCALE GENOMIC DNA]</scope>
    <source>
        <strain evidence="2 4">DSM 9581</strain>
    </source>
</reference>
<dbReference type="AlphaFoldDB" id="A0A511FGR7"/>
<evidence type="ECO:0000313" key="4">
    <source>
        <dbReference type="Proteomes" id="UP000564629"/>
    </source>
</evidence>
<proteinExistence type="predicted"/>
<evidence type="ECO:0000313" key="1">
    <source>
        <dbReference type="EMBL" id="GEL47774.1"/>
    </source>
</evidence>